<dbReference type="InterPro" id="IPR019734">
    <property type="entry name" value="TPR_rpt"/>
</dbReference>
<dbReference type="EMBL" id="JAVHJO010000002">
    <property type="protein sequence ID" value="KAK6543029.1"/>
    <property type="molecule type" value="Genomic_DNA"/>
</dbReference>
<keyword evidence="11" id="KW-1185">Reference proteome</keyword>
<feature type="domain" description="AB hydrolase-1" evidence="9">
    <location>
        <begin position="78"/>
        <end position="254"/>
    </location>
</feature>
<dbReference type="Pfam" id="PF13424">
    <property type="entry name" value="TPR_12"/>
    <property type="match status" value="1"/>
</dbReference>
<keyword evidence="4" id="KW-0256">Endoplasmic reticulum</keyword>
<evidence type="ECO:0000256" key="5">
    <source>
        <dbReference type="ARBA" id="ARBA00023128"/>
    </source>
</evidence>
<keyword evidence="6" id="KW-0472">Membrane</keyword>
<name>A0AAV9XPC5_9PEZI</name>
<dbReference type="AlphaFoldDB" id="A0AAV9XPC5"/>
<keyword evidence="5" id="KW-0496">Mitochondrion</keyword>
<evidence type="ECO:0000256" key="6">
    <source>
        <dbReference type="ARBA" id="ARBA00023136"/>
    </source>
</evidence>
<keyword evidence="7" id="KW-0802">TPR repeat</keyword>
<dbReference type="Proteomes" id="UP001365542">
    <property type="component" value="Unassembled WGS sequence"/>
</dbReference>
<evidence type="ECO:0000256" key="4">
    <source>
        <dbReference type="ARBA" id="ARBA00022824"/>
    </source>
</evidence>
<dbReference type="InterPro" id="IPR027417">
    <property type="entry name" value="P-loop_NTPase"/>
</dbReference>
<protein>
    <recommendedName>
        <fullName evidence="12">NB-ARC domain-containing protein</fullName>
    </recommendedName>
</protein>
<organism evidence="10 11">
    <name type="scientific">Orbilia ellipsospora</name>
    <dbReference type="NCBI Taxonomy" id="2528407"/>
    <lineage>
        <taxon>Eukaryota</taxon>
        <taxon>Fungi</taxon>
        <taxon>Dikarya</taxon>
        <taxon>Ascomycota</taxon>
        <taxon>Pezizomycotina</taxon>
        <taxon>Orbiliomycetes</taxon>
        <taxon>Orbiliales</taxon>
        <taxon>Orbiliaceae</taxon>
        <taxon>Orbilia</taxon>
    </lineage>
</organism>
<feature type="domain" description="NB-ARC" evidence="8">
    <location>
        <begin position="383"/>
        <end position="533"/>
    </location>
</feature>
<sequence length="1164" mass="132542">MDSSSNISTASTLVDGDDALSGSSLAPLPSGDTNSGVTLSSNTGNQDYLLPNDAKRLIGCCRVFETDPDGLKAPLADVVFVHGLTGDARDTWSYAKPHHATTFWPRDLLSKEKFPLRVLSFGYKADVAKPFGRVSQAGLDDHANDLLEDLARVRGASSENETRPLIFIGHSLGGLVIERMLHMCTEYSEKSTIKRNIFLCTKSVTTIGTPHKGSNKADIASVFVQPIGIFHPTNKALLATLKTRRSLHFSWLDTYVERAEENAISLWFFYEEEETTYGLIVDRESAVLSTRKSIAKLQGLPADHIAMVKMEDENDIKFLRVWEPVRTVLRNIPARWKNREYSKPTEVTIRLFEINNSTRSFVGRDNEMKMLKHRFDDMKPEGPTPKILALIGPGGVGKSLLARHWAVTQYNEAKNNYEHVMWVDASTRQTTRSSLENIGSTLAHLQGTDQSTLDGEAKIVRLNMFLKTCPSLWLMVFDNWDNTQAFEIDDLWPTGPNGHIIITSRDHRAAEKAMKSIFVKPMSPNDARALFDKRLQEDEKPVVVEEGDNEKVDRLLQNLGRLPLAVEKAASQYLQGPWNIDDIVQFYTDIISENGTDLAWYHKVDLSSSSENLSIQQTRTVFAAIELSFRLLEKSDIYTSMALDPKFQKRPRDTGKKAKQLQKQRQQALELLEICSFLDRTFISEALFDTNQSILLRAKYSRNRNIERVEVHGLHFELEYLSSWKTLIKQSLVEQWESAWDAIPSWTEDTALWKPRAYSLHPLISEVGRERLSTVDQKRVILEAVELLAFHLRVPHDHIMSSAYPEKRALVQHLITLINHEDHYLGRITEEAVDEGLDQVRLGKGRYIQHAILFASFLQDMGYAERAMELYKRILQFNRNNREQYKKEILEAKEGLAIVLIWEEQYEEAYKFCKASLEGNRQIRDEDDPIILRSMHNLGEIQNVRRNWDDAICLFTDARAGFAKLKGDKHFETMREQEALGNAYRARGDYDRAELLIKEALETLEEDPDCGPTSDLTLSCYESYALVKKGQHKFKEAVNYYLKAIDGYKLEVGVEQSGTLGAIEGLADCYRKMGNYTLAAEQYNVVMEHRLRMYVDGERSPNYLRAKKMRDEVVGSNPGPGEEDHFSYPWPRPLYADDLDAPAASPILESLSFAKRLGIDFDDI</sequence>
<dbReference type="InterPro" id="IPR000073">
    <property type="entry name" value="AB_hydrolase_1"/>
</dbReference>
<evidence type="ECO:0000259" key="9">
    <source>
        <dbReference type="Pfam" id="PF12697"/>
    </source>
</evidence>
<dbReference type="PANTHER" id="PTHR48182:SF2">
    <property type="entry name" value="PROTEIN SERAC1"/>
    <property type="match status" value="1"/>
</dbReference>
<dbReference type="GO" id="GO:0043531">
    <property type="term" value="F:ADP binding"/>
    <property type="evidence" value="ECO:0007669"/>
    <property type="project" value="InterPro"/>
</dbReference>
<dbReference type="SUPFAM" id="SSF52540">
    <property type="entry name" value="P-loop containing nucleoside triphosphate hydrolases"/>
    <property type="match status" value="1"/>
</dbReference>
<dbReference type="GO" id="GO:0005783">
    <property type="term" value="C:endoplasmic reticulum"/>
    <property type="evidence" value="ECO:0007669"/>
    <property type="project" value="UniProtKB-SubCell"/>
</dbReference>
<comment type="subcellular location">
    <subcellularLocation>
        <location evidence="2">Endoplasmic reticulum</location>
    </subcellularLocation>
    <subcellularLocation>
        <location evidence="3">Membrane</location>
    </subcellularLocation>
    <subcellularLocation>
        <location evidence="1">Mitochondrion</location>
    </subcellularLocation>
</comment>
<comment type="caution">
    <text evidence="10">The sequence shown here is derived from an EMBL/GenBank/DDBJ whole genome shotgun (WGS) entry which is preliminary data.</text>
</comment>
<dbReference type="InterPro" id="IPR011990">
    <property type="entry name" value="TPR-like_helical_dom_sf"/>
</dbReference>
<reference evidence="10 11" key="1">
    <citation type="submission" date="2019-10" db="EMBL/GenBank/DDBJ databases">
        <authorList>
            <person name="Palmer J.M."/>
        </authorList>
    </citation>
    <scope>NUCLEOTIDE SEQUENCE [LARGE SCALE GENOMIC DNA]</scope>
    <source>
        <strain evidence="10 11">TWF694</strain>
    </source>
</reference>
<dbReference type="Gene3D" id="1.25.40.10">
    <property type="entry name" value="Tetratricopeptide repeat domain"/>
    <property type="match status" value="2"/>
</dbReference>
<dbReference type="InterPro" id="IPR002182">
    <property type="entry name" value="NB-ARC"/>
</dbReference>
<evidence type="ECO:0000256" key="1">
    <source>
        <dbReference type="ARBA" id="ARBA00004173"/>
    </source>
</evidence>
<dbReference type="InterPro" id="IPR029058">
    <property type="entry name" value="AB_hydrolase_fold"/>
</dbReference>
<evidence type="ECO:0000256" key="3">
    <source>
        <dbReference type="ARBA" id="ARBA00004370"/>
    </source>
</evidence>
<feature type="repeat" description="TPR" evidence="7">
    <location>
        <begin position="974"/>
        <end position="1007"/>
    </location>
</feature>
<dbReference type="Gene3D" id="3.40.50.300">
    <property type="entry name" value="P-loop containing nucleotide triphosphate hydrolases"/>
    <property type="match status" value="1"/>
</dbReference>
<dbReference type="Pfam" id="PF12697">
    <property type="entry name" value="Abhydrolase_6"/>
    <property type="match status" value="1"/>
</dbReference>
<evidence type="ECO:0008006" key="12">
    <source>
        <dbReference type="Google" id="ProtNLM"/>
    </source>
</evidence>
<dbReference type="PANTHER" id="PTHR48182">
    <property type="entry name" value="PROTEIN SERAC1"/>
    <property type="match status" value="1"/>
</dbReference>
<evidence type="ECO:0000256" key="2">
    <source>
        <dbReference type="ARBA" id="ARBA00004240"/>
    </source>
</evidence>
<dbReference type="PROSITE" id="PS50005">
    <property type="entry name" value="TPR"/>
    <property type="match status" value="1"/>
</dbReference>
<accession>A0AAV9XPC5</accession>
<proteinExistence type="predicted"/>
<dbReference type="SUPFAM" id="SSF53474">
    <property type="entry name" value="alpha/beta-Hydrolases"/>
    <property type="match status" value="1"/>
</dbReference>
<evidence type="ECO:0000313" key="11">
    <source>
        <dbReference type="Proteomes" id="UP001365542"/>
    </source>
</evidence>
<dbReference type="Pfam" id="PF13176">
    <property type="entry name" value="TPR_7"/>
    <property type="match status" value="1"/>
</dbReference>
<dbReference type="GO" id="GO:0016020">
    <property type="term" value="C:membrane"/>
    <property type="evidence" value="ECO:0007669"/>
    <property type="project" value="UniProtKB-SubCell"/>
</dbReference>
<dbReference type="SUPFAM" id="SSF48452">
    <property type="entry name" value="TPR-like"/>
    <property type="match status" value="1"/>
</dbReference>
<dbReference type="Pfam" id="PF00931">
    <property type="entry name" value="NB-ARC"/>
    <property type="match status" value="1"/>
</dbReference>
<dbReference type="GO" id="GO:0005739">
    <property type="term" value="C:mitochondrion"/>
    <property type="evidence" value="ECO:0007669"/>
    <property type="project" value="UniProtKB-SubCell"/>
</dbReference>
<evidence type="ECO:0000256" key="7">
    <source>
        <dbReference type="PROSITE-ProRule" id="PRU00339"/>
    </source>
</evidence>
<dbReference type="InterPro" id="IPR052374">
    <property type="entry name" value="SERAC1"/>
</dbReference>
<dbReference type="Gene3D" id="3.40.50.1820">
    <property type="entry name" value="alpha/beta hydrolase"/>
    <property type="match status" value="1"/>
</dbReference>
<gene>
    <name evidence="10" type="ORF">TWF694_006959</name>
</gene>
<evidence type="ECO:0000259" key="8">
    <source>
        <dbReference type="Pfam" id="PF00931"/>
    </source>
</evidence>
<evidence type="ECO:0000313" key="10">
    <source>
        <dbReference type="EMBL" id="KAK6543029.1"/>
    </source>
</evidence>